<protein>
    <submittedName>
        <fullName evidence="2">Uncharacterized protein</fullName>
    </submittedName>
</protein>
<organism evidence="2 3">
    <name type="scientific">Linum tenue</name>
    <dbReference type="NCBI Taxonomy" id="586396"/>
    <lineage>
        <taxon>Eukaryota</taxon>
        <taxon>Viridiplantae</taxon>
        <taxon>Streptophyta</taxon>
        <taxon>Embryophyta</taxon>
        <taxon>Tracheophyta</taxon>
        <taxon>Spermatophyta</taxon>
        <taxon>Magnoliopsida</taxon>
        <taxon>eudicotyledons</taxon>
        <taxon>Gunneridae</taxon>
        <taxon>Pentapetalae</taxon>
        <taxon>rosids</taxon>
        <taxon>fabids</taxon>
        <taxon>Malpighiales</taxon>
        <taxon>Linaceae</taxon>
        <taxon>Linum</taxon>
    </lineage>
</organism>
<dbReference type="Proteomes" id="UP001154282">
    <property type="component" value="Unassembled WGS sequence"/>
</dbReference>
<dbReference type="EMBL" id="CAMGYJ010000009">
    <property type="protein sequence ID" value="CAI0541869.1"/>
    <property type="molecule type" value="Genomic_DNA"/>
</dbReference>
<accession>A0AAV0QC30</accession>
<name>A0AAV0QC30_9ROSI</name>
<evidence type="ECO:0000313" key="2">
    <source>
        <dbReference type="EMBL" id="CAI0541869.1"/>
    </source>
</evidence>
<reference evidence="2" key="1">
    <citation type="submission" date="2022-08" db="EMBL/GenBank/DDBJ databases">
        <authorList>
            <person name="Gutierrez-Valencia J."/>
        </authorList>
    </citation>
    <scope>NUCLEOTIDE SEQUENCE</scope>
</reference>
<comment type="caution">
    <text evidence="2">The sequence shown here is derived from an EMBL/GenBank/DDBJ whole genome shotgun (WGS) entry which is preliminary data.</text>
</comment>
<proteinExistence type="predicted"/>
<dbReference type="Pfam" id="PF14009">
    <property type="entry name" value="PADRE"/>
    <property type="match status" value="1"/>
</dbReference>
<evidence type="ECO:0000313" key="3">
    <source>
        <dbReference type="Proteomes" id="UP001154282"/>
    </source>
</evidence>
<dbReference type="PANTHER" id="PTHR33052">
    <property type="entry name" value="DUF4228 DOMAIN PROTEIN-RELATED"/>
    <property type="match status" value="1"/>
</dbReference>
<evidence type="ECO:0000313" key="1">
    <source>
        <dbReference type="EMBL" id="CAI0541377.1"/>
    </source>
</evidence>
<gene>
    <name evidence="1" type="ORF">LITE_LOCUS42073</name>
    <name evidence="2" type="ORF">LITE_LOCUS42264</name>
</gene>
<dbReference type="AlphaFoldDB" id="A0AAV0QC30"/>
<sequence>MGNVNISPASCFQPCSSPKSVSLIFWDGTTTVLTPSARRRGKLIAGQIMVEHPDKLVCNSESFFLGHPVPALSIHDELLPGQTYLVLPVDLFACTKVLSASSLAAFTAAAAGSANNNNKTPLVNGGCQPLQYLKGSDGGVLIKVAPEFMIRLLVKVGRGEGDENGGDVSNGFLCSTPELKKHYEQLVGCREQKWSPKVETISEYKVRYSPCRFIGLEWKQKEEQYCS</sequence>
<dbReference type="EMBL" id="CAMGYJ010000009">
    <property type="protein sequence ID" value="CAI0541377.1"/>
    <property type="molecule type" value="Genomic_DNA"/>
</dbReference>
<dbReference type="InterPro" id="IPR025322">
    <property type="entry name" value="PADRE_dom"/>
</dbReference>
<keyword evidence="3" id="KW-1185">Reference proteome</keyword>